<keyword evidence="9" id="KW-0067">ATP-binding</keyword>
<dbReference type="EC" id="2.7.13.3" evidence="3"/>
<keyword evidence="8" id="KW-0418">Kinase</keyword>
<dbReference type="Gene3D" id="1.10.287.130">
    <property type="match status" value="1"/>
</dbReference>
<keyword evidence="6" id="KW-0812">Transmembrane</keyword>
<dbReference type="Gene3D" id="1.20.5.1040">
    <property type="entry name" value="Sensor protein qsec"/>
    <property type="match status" value="1"/>
</dbReference>
<evidence type="ECO:0000256" key="2">
    <source>
        <dbReference type="ARBA" id="ARBA00004141"/>
    </source>
</evidence>
<dbReference type="EMBL" id="JWJG01000028">
    <property type="protein sequence ID" value="KIF82814.1"/>
    <property type="molecule type" value="Genomic_DNA"/>
</dbReference>
<dbReference type="InterPro" id="IPR005467">
    <property type="entry name" value="His_kinase_dom"/>
</dbReference>
<sequence>MRRLSIRRRLLALLLGSLSLVWIAMLAFAYAEMREEVGELADAHMEQSARTLLLLDLQRLQLLSDAGRVHHSSHRPDHHFNDHDGDDDHAQHVDFQLWSHDGALLMRGPGSPAAAFDARDGYRTLELDGGSWRSFALHDPKTGYQVRVFEPMGIRTGLLHKLAWRMAQLLLPALPILALLIWIGIGRGLQPLTAMSRAIGARSAGNLQPLALERIPAEVQPLADSLNNLLARLSQSIDRERSFTADAAHELRTPLAAIKVQAEVALAAQEERQRTEAIQQVIAGVHRTTHLVQQLLLLARLDHADAAMTGPVDVAAIATESAAQLAGEAERRGIELEMATHGACLLAADPTALSVLIGNLLDNAIKYGRDGGHVLLRVERQPANVVVSVQDDGPGVAPAERARVTDRFYRVSGSGVEGSGLGLSIVARIVQRYRGTIDIGDGLHGRGLGVSVSLPA</sequence>
<keyword evidence="7" id="KW-0547">Nucleotide-binding</keyword>
<evidence type="ECO:0000256" key="4">
    <source>
        <dbReference type="ARBA" id="ARBA00022553"/>
    </source>
</evidence>
<evidence type="ECO:0000256" key="10">
    <source>
        <dbReference type="ARBA" id="ARBA00022989"/>
    </source>
</evidence>
<evidence type="ECO:0000256" key="8">
    <source>
        <dbReference type="ARBA" id="ARBA00022777"/>
    </source>
</evidence>
<keyword evidence="5" id="KW-0808">Transferase</keyword>
<keyword evidence="16" id="KW-1185">Reference proteome</keyword>
<feature type="domain" description="Histidine kinase" evidence="13">
    <location>
        <begin position="246"/>
        <end position="456"/>
    </location>
</feature>
<keyword evidence="10" id="KW-1133">Transmembrane helix</keyword>
<dbReference type="Gene3D" id="3.30.565.10">
    <property type="entry name" value="Histidine kinase-like ATPase, C-terminal domain"/>
    <property type="match status" value="1"/>
</dbReference>
<evidence type="ECO:0000256" key="12">
    <source>
        <dbReference type="ARBA" id="ARBA00023136"/>
    </source>
</evidence>
<dbReference type="InterPro" id="IPR003661">
    <property type="entry name" value="HisK_dim/P_dom"/>
</dbReference>
<dbReference type="OrthoDB" id="8583694at2"/>
<evidence type="ECO:0000259" key="13">
    <source>
        <dbReference type="PROSITE" id="PS50109"/>
    </source>
</evidence>
<dbReference type="RefSeq" id="WP_040041447.1">
    <property type="nucleotide sequence ID" value="NZ_JWJG01000028.1"/>
</dbReference>
<evidence type="ECO:0000256" key="1">
    <source>
        <dbReference type="ARBA" id="ARBA00000085"/>
    </source>
</evidence>
<accession>A0A0C2BRW7</accession>
<dbReference type="PRINTS" id="PR00344">
    <property type="entry name" value="BCTRLSENSOR"/>
</dbReference>
<dbReference type="AlphaFoldDB" id="A0A0C2BRW7"/>
<dbReference type="InterPro" id="IPR003594">
    <property type="entry name" value="HATPase_dom"/>
</dbReference>
<dbReference type="InterPro" id="IPR004358">
    <property type="entry name" value="Sig_transdc_His_kin-like_C"/>
</dbReference>
<dbReference type="PROSITE" id="PS50109">
    <property type="entry name" value="HIS_KIN"/>
    <property type="match status" value="1"/>
</dbReference>
<proteinExistence type="predicted"/>
<dbReference type="SUPFAM" id="SSF55874">
    <property type="entry name" value="ATPase domain of HSP90 chaperone/DNA topoisomerase II/histidine kinase"/>
    <property type="match status" value="1"/>
</dbReference>
<keyword evidence="4" id="KW-0597">Phosphoprotein</keyword>
<comment type="catalytic activity">
    <reaction evidence="1">
        <text>ATP + protein L-histidine = ADP + protein N-phospho-L-histidine.</text>
        <dbReference type="EC" id="2.7.13.3"/>
    </reaction>
</comment>
<dbReference type="PANTHER" id="PTHR45436">
    <property type="entry name" value="SENSOR HISTIDINE KINASE YKOH"/>
    <property type="match status" value="1"/>
</dbReference>
<comment type="caution">
    <text evidence="15">The sequence shown here is derived from an EMBL/GenBank/DDBJ whole genome shotgun (WGS) entry which is preliminary data.</text>
</comment>
<dbReference type="Proteomes" id="UP000031572">
    <property type="component" value="Unassembled WGS sequence"/>
</dbReference>
<dbReference type="GO" id="GO:0000155">
    <property type="term" value="F:phosphorelay sensor kinase activity"/>
    <property type="evidence" value="ECO:0007669"/>
    <property type="project" value="InterPro"/>
</dbReference>
<comment type="subcellular location">
    <subcellularLocation>
        <location evidence="2">Membrane</location>
        <topology evidence="2">Multi-pass membrane protein</topology>
    </subcellularLocation>
</comment>
<gene>
    <name evidence="15" type="ORF">TSA66_21480</name>
</gene>
<evidence type="ECO:0000259" key="14">
    <source>
        <dbReference type="PROSITE" id="PS50885"/>
    </source>
</evidence>
<evidence type="ECO:0000256" key="3">
    <source>
        <dbReference type="ARBA" id="ARBA00012438"/>
    </source>
</evidence>
<protein>
    <recommendedName>
        <fullName evidence="3">histidine kinase</fullName>
        <ecNumber evidence="3">2.7.13.3</ecNumber>
    </recommendedName>
</protein>
<dbReference type="InterPro" id="IPR036890">
    <property type="entry name" value="HATPase_C_sf"/>
</dbReference>
<dbReference type="InterPro" id="IPR036097">
    <property type="entry name" value="HisK_dim/P_sf"/>
</dbReference>
<dbReference type="PROSITE" id="PS50885">
    <property type="entry name" value="HAMP"/>
    <property type="match status" value="1"/>
</dbReference>
<dbReference type="InterPro" id="IPR003660">
    <property type="entry name" value="HAMP_dom"/>
</dbReference>
<organism evidence="15 16">
    <name type="scientific">Noviherbaspirillum autotrophicum</name>
    <dbReference type="NCBI Taxonomy" id="709839"/>
    <lineage>
        <taxon>Bacteria</taxon>
        <taxon>Pseudomonadati</taxon>
        <taxon>Pseudomonadota</taxon>
        <taxon>Betaproteobacteria</taxon>
        <taxon>Burkholderiales</taxon>
        <taxon>Oxalobacteraceae</taxon>
        <taxon>Noviherbaspirillum</taxon>
    </lineage>
</organism>
<dbReference type="InterPro" id="IPR050428">
    <property type="entry name" value="TCS_sensor_his_kinase"/>
</dbReference>
<evidence type="ECO:0000256" key="11">
    <source>
        <dbReference type="ARBA" id="ARBA00023012"/>
    </source>
</evidence>
<dbReference type="SUPFAM" id="SSF47384">
    <property type="entry name" value="Homodimeric domain of signal transducing histidine kinase"/>
    <property type="match status" value="1"/>
</dbReference>
<evidence type="ECO:0000256" key="7">
    <source>
        <dbReference type="ARBA" id="ARBA00022741"/>
    </source>
</evidence>
<name>A0A0C2BRW7_9BURK</name>
<dbReference type="PANTHER" id="PTHR45436:SF14">
    <property type="entry name" value="SENSOR PROTEIN QSEC"/>
    <property type="match status" value="1"/>
</dbReference>
<dbReference type="GO" id="GO:0005886">
    <property type="term" value="C:plasma membrane"/>
    <property type="evidence" value="ECO:0007669"/>
    <property type="project" value="TreeGrafter"/>
</dbReference>
<dbReference type="Pfam" id="PF02518">
    <property type="entry name" value="HATPase_c"/>
    <property type="match status" value="1"/>
</dbReference>
<evidence type="ECO:0000256" key="5">
    <source>
        <dbReference type="ARBA" id="ARBA00022679"/>
    </source>
</evidence>
<keyword evidence="12" id="KW-0472">Membrane</keyword>
<evidence type="ECO:0000256" key="9">
    <source>
        <dbReference type="ARBA" id="ARBA00022840"/>
    </source>
</evidence>
<dbReference type="SMART" id="SM00388">
    <property type="entry name" value="HisKA"/>
    <property type="match status" value="1"/>
</dbReference>
<dbReference type="Pfam" id="PF00512">
    <property type="entry name" value="HisKA"/>
    <property type="match status" value="1"/>
</dbReference>
<dbReference type="STRING" id="709839.TSA66_21480"/>
<feature type="domain" description="HAMP" evidence="14">
    <location>
        <begin position="186"/>
        <end position="238"/>
    </location>
</feature>
<evidence type="ECO:0000256" key="6">
    <source>
        <dbReference type="ARBA" id="ARBA00022692"/>
    </source>
</evidence>
<dbReference type="SMART" id="SM00387">
    <property type="entry name" value="HATPase_c"/>
    <property type="match status" value="1"/>
</dbReference>
<evidence type="ECO:0000313" key="15">
    <source>
        <dbReference type="EMBL" id="KIF82814.1"/>
    </source>
</evidence>
<evidence type="ECO:0000313" key="16">
    <source>
        <dbReference type="Proteomes" id="UP000031572"/>
    </source>
</evidence>
<dbReference type="GO" id="GO:0005524">
    <property type="term" value="F:ATP binding"/>
    <property type="evidence" value="ECO:0007669"/>
    <property type="project" value="UniProtKB-KW"/>
</dbReference>
<keyword evidence="11" id="KW-0902">Two-component regulatory system</keyword>
<dbReference type="CDD" id="cd00082">
    <property type="entry name" value="HisKA"/>
    <property type="match status" value="1"/>
</dbReference>
<dbReference type="CDD" id="cd00075">
    <property type="entry name" value="HATPase"/>
    <property type="match status" value="1"/>
</dbReference>
<reference evidence="15 16" key="1">
    <citation type="submission" date="2014-12" db="EMBL/GenBank/DDBJ databases">
        <title>Denitrispirillum autotrophicum gen. nov., sp. nov., Denitrifying, Facultatively Autotrophic Bacteria Isolated from Rice Paddy Soil.</title>
        <authorList>
            <person name="Ishii S."/>
            <person name="Ashida N."/>
            <person name="Ohno H."/>
            <person name="Otsuka S."/>
            <person name="Yokota A."/>
            <person name="Senoo K."/>
        </authorList>
    </citation>
    <scope>NUCLEOTIDE SEQUENCE [LARGE SCALE GENOMIC DNA]</scope>
    <source>
        <strain evidence="15 16">TSA66</strain>
    </source>
</reference>